<accession>A0A8X6NIK8</accession>
<protein>
    <submittedName>
        <fullName evidence="2">Uncharacterized protein</fullName>
    </submittedName>
</protein>
<name>A0A8X6NIK8_NEPPI</name>
<dbReference type="OrthoDB" id="616263at2759"/>
<organism evidence="2 3">
    <name type="scientific">Nephila pilipes</name>
    <name type="common">Giant wood spider</name>
    <name type="synonym">Nephila maculata</name>
    <dbReference type="NCBI Taxonomy" id="299642"/>
    <lineage>
        <taxon>Eukaryota</taxon>
        <taxon>Metazoa</taxon>
        <taxon>Ecdysozoa</taxon>
        <taxon>Arthropoda</taxon>
        <taxon>Chelicerata</taxon>
        <taxon>Arachnida</taxon>
        <taxon>Araneae</taxon>
        <taxon>Araneomorphae</taxon>
        <taxon>Entelegynae</taxon>
        <taxon>Araneoidea</taxon>
        <taxon>Nephilidae</taxon>
        <taxon>Nephila</taxon>
    </lineage>
</organism>
<keyword evidence="3" id="KW-1185">Reference proteome</keyword>
<sequence length="109" mass="12199">MTKNLTEIHIVLRDVCGQLTVDCSTISRWTHGFDESRASINDDVGSGRPKSSTDDLSVKSVADFPKSDRHAKYEEIPEATEISTTFVSSILKMVLKKKRNLCTRRILTA</sequence>
<evidence type="ECO:0000313" key="3">
    <source>
        <dbReference type="Proteomes" id="UP000887013"/>
    </source>
</evidence>
<gene>
    <name evidence="2" type="primary">C0J52_07823</name>
    <name evidence="2" type="ORF">NPIL_332181</name>
</gene>
<comment type="caution">
    <text evidence="2">The sequence shown here is derived from an EMBL/GenBank/DDBJ whole genome shotgun (WGS) entry which is preliminary data.</text>
</comment>
<evidence type="ECO:0000256" key="1">
    <source>
        <dbReference type="SAM" id="MobiDB-lite"/>
    </source>
</evidence>
<dbReference type="EMBL" id="BMAW01104534">
    <property type="protein sequence ID" value="GFT14980.1"/>
    <property type="molecule type" value="Genomic_DNA"/>
</dbReference>
<proteinExistence type="predicted"/>
<dbReference type="AlphaFoldDB" id="A0A8X6NIK8"/>
<reference evidence="2" key="1">
    <citation type="submission" date="2020-08" db="EMBL/GenBank/DDBJ databases">
        <title>Multicomponent nature underlies the extraordinary mechanical properties of spider dragline silk.</title>
        <authorList>
            <person name="Kono N."/>
            <person name="Nakamura H."/>
            <person name="Mori M."/>
            <person name="Yoshida Y."/>
            <person name="Ohtoshi R."/>
            <person name="Malay A.D."/>
            <person name="Moran D.A.P."/>
            <person name="Tomita M."/>
            <person name="Numata K."/>
            <person name="Arakawa K."/>
        </authorList>
    </citation>
    <scope>NUCLEOTIDE SEQUENCE</scope>
</reference>
<feature type="region of interest" description="Disordered" evidence="1">
    <location>
        <begin position="37"/>
        <end position="59"/>
    </location>
</feature>
<dbReference type="Proteomes" id="UP000887013">
    <property type="component" value="Unassembled WGS sequence"/>
</dbReference>
<dbReference type="InterPro" id="IPR052709">
    <property type="entry name" value="Transposase-MT_Hybrid"/>
</dbReference>
<dbReference type="PANTHER" id="PTHR46060:SF1">
    <property type="entry name" value="MARINER MOS1 TRANSPOSASE-LIKE PROTEIN"/>
    <property type="match status" value="1"/>
</dbReference>
<evidence type="ECO:0000313" key="2">
    <source>
        <dbReference type="EMBL" id="GFT14980.1"/>
    </source>
</evidence>
<dbReference type="PANTHER" id="PTHR46060">
    <property type="entry name" value="MARINER MOS1 TRANSPOSASE-LIKE PROTEIN"/>
    <property type="match status" value="1"/>
</dbReference>